<keyword evidence="2" id="KW-0812">Transmembrane</keyword>
<organism evidence="4">
    <name type="scientific">freshwater metagenome</name>
    <dbReference type="NCBI Taxonomy" id="449393"/>
    <lineage>
        <taxon>unclassified sequences</taxon>
        <taxon>metagenomes</taxon>
        <taxon>ecological metagenomes</taxon>
    </lineage>
</organism>
<evidence type="ECO:0000256" key="2">
    <source>
        <dbReference type="SAM" id="Phobius"/>
    </source>
</evidence>
<dbReference type="Pfam" id="PF01471">
    <property type="entry name" value="PG_binding_1"/>
    <property type="match status" value="1"/>
</dbReference>
<dbReference type="InterPro" id="IPR036366">
    <property type="entry name" value="PGBDSf"/>
</dbReference>
<dbReference type="InterPro" id="IPR036365">
    <property type="entry name" value="PGBD-like_sf"/>
</dbReference>
<keyword evidence="2" id="KW-0472">Membrane</keyword>
<gene>
    <name evidence="4" type="ORF">UFOPK1446_00104</name>
</gene>
<reference evidence="4" key="1">
    <citation type="submission" date="2020-05" db="EMBL/GenBank/DDBJ databases">
        <authorList>
            <person name="Chiriac C."/>
            <person name="Salcher M."/>
            <person name="Ghai R."/>
            <person name="Kavagutti S V."/>
        </authorList>
    </citation>
    <scope>NUCLEOTIDE SEQUENCE</scope>
</reference>
<accession>A0A6J6BAR7</accession>
<dbReference type="Gene3D" id="1.10.101.10">
    <property type="entry name" value="PGBD-like superfamily/PGBD"/>
    <property type="match status" value="1"/>
</dbReference>
<keyword evidence="2" id="KW-1133">Transmembrane helix</keyword>
<name>A0A6J6BAR7_9ZZZZ</name>
<feature type="region of interest" description="Disordered" evidence="1">
    <location>
        <begin position="38"/>
        <end position="82"/>
    </location>
</feature>
<dbReference type="AlphaFoldDB" id="A0A6J6BAR7"/>
<dbReference type="SUPFAM" id="SSF47090">
    <property type="entry name" value="PGBD-like"/>
    <property type="match status" value="1"/>
</dbReference>
<feature type="transmembrane region" description="Helical" evidence="2">
    <location>
        <begin position="7"/>
        <end position="30"/>
    </location>
</feature>
<proteinExistence type="predicted"/>
<feature type="compositionally biased region" description="Polar residues" evidence="1">
    <location>
        <begin position="41"/>
        <end position="73"/>
    </location>
</feature>
<evidence type="ECO:0000256" key="1">
    <source>
        <dbReference type="SAM" id="MobiDB-lite"/>
    </source>
</evidence>
<feature type="domain" description="Peptidoglycan binding-like" evidence="3">
    <location>
        <begin position="102"/>
        <end position="154"/>
    </location>
</feature>
<dbReference type="EMBL" id="CAEZSO010000010">
    <property type="protein sequence ID" value="CAB4535408.1"/>
    <property type="molecule type" value="Genomic_DNA"/>
</dbReference>
<evidence type="ECO:0000313" key="4">
    <source>
        <dbReference type="EMBL" id="CAB4535408.1"/>
    </source>
</evidence>
<sequence>MAKQRSWPLVLIGAVVALAVGVLVWVVWLAPGEPTVDQPVATASASPSPEETPDQTPSATPTVTPTLTASPTPTDEVDNPIDDAIVGYPGSPIKPSAVARDVVRVIQQRIVDLGTKLTVDGVYGTRTTTAVKAFQKDNGLPVTGIVDRDTWAALFTSDS</sequence>
<protein>
    <submittedName>
        <fullName evidence="4">Unannotated protein</fullName>
    </submittedName>
</protein>
<evidence type="ECO:0000259" key="3">
    <source>
        <dbReference type="Pfam" id="PF01471"/>
    </source>
</evidence>
<dbReference type="InterPro" id="IPR002477">
    <property type="entry name" value="Peptidoglycan-bd-like"/>
</dbReference>